<dbReference type="EMBL" id="LR746266">
    <property type="protein sequence ID" value="CAA7392966.1"/>
    <property type="molecule type" value="Genomic_DNA"/>
</dbReference>
<sequence length="29" mass="3166">MEMGPIPLSGSLLQPQQPEDEVEIIVVIC</sequence>
<proteinExistence type="predicted"/>
<organism evidence="1 2">
    <name type="scientific">Spirodela intermedia</name>
    <name type="common">Intermediate duckweed</name>
    <dbReference type="NCBI Taxonomy" id="51605"/>
    <lineage>
        <taxon>Eukaryota</taxon>
        <taxon>Viridiplantae</taxon>
        <taxon>Streptophyta</taxon>
        <taxon>Embryophyta</taxon>
        <taxon>Tracheophyta</taxon>
        <taxon>Spermatophyta</taxon>
        <taxon>Magnoliopsida</taxon>
        <taxon>Liliopsida</taxon>
        <taxon>Araceae</taxon>
        <taxon>Lemnoideae</taxon>
        <taxon>Spirodela</taxon>
    </lineage>
</organism>
<name>A0A7I8K788_SPIIN</name>
<gene>
    <name evidence="1" type="ORF">SI8410_03003793</name>
</gene>
<dbReference type="AlphaFoldDB" id="A0A7I8K788"/>
<reference evidence="1" key="1">
    <citation type="submission" date="2020-02" db="EMBL/GenBank/DDBJ databases">
        <authorList>
            <person name="Scholz U."/>
            <person name="Mascher M."/>
            <person name="Fiebig A."/>
        </authorList>
    </citation>
    <scope>NUCLEOTIDE SEQUENCE</scope>
</reference>
<dbReference type="Proteomes" id="UP000663760">
    <property type="component" value="Chromosome 3"/>
</dbReference>
<evidence type="ECO:0000313" key="2">
    <source>
        <dbReference type="Proteomes" id="UP000663760"/>
    </source>
</evidence>
<keyword evidence="2" id="KW-1185">Reference proteome</keyword>
<evidence type="ECO:0000313" key="1">
    <source>
        <dbReference type="EMBL" id="CAA7392966.1"/>
    </source>
</evidence>
<protein>
    <submittedName>
        <fullName evidence="1">Uncharacterized protein</fullName>
    </submittedName>
</protein>
<accession>A0A7I8K788</accession>